<dbReference type="GO" id="GO:0008270">
    <property type="term" value="F:zinc ion binding"/>
    <property type="evidence" value="ECO:0007669"/>
    <property type="project" value="UniProtKB-KW"/>
</dbReference>
<keyword evidence="1" id="KW-0863">Zinc-finger</keyword>
<sequence>MGIGILIFLELMAGADSSNYVEDLVNLTNRLAVEQEEDWELMKKHRRILVKVLEGSTDANLIGPPFQSSQDAKWVLDKQPMLFNGGISAMAGEVSDIKWNSTQQIFLNNYVRVRIGFPLHRSIFVGRFIPSNGNKVWVQFKFEKLLLLCFKCGIWGHEQLDCEKEEATETDVNGTVVPKYGSSFKDEEPNSQGPSDNDAPGVDDQRPTVVEQPESPPVVVAKSIDTPMIVEYGEGDKVVENEEVGPGLKGLGLPNINQIDMACLGSSSLLGSTQKTRKEGMGLSDNTNEEADLKKRKCGAQGVVHD</sequence>
<dbReference type="GO" id="GO:0003676">
    <property type="term" value="F:nucleic acid binding"/>
    <property type="evidence" value="ECO:0007669"/>
    <property type="project" value="InterPro"/>
</dbReference>
<keyword evidence="1" id="KW-0862">Zinc</keyword>
<feature type="region of interest" description="Disordered" evidence="2">
    <location>
        <begin position="167"/>
        <end position="215"/>
    </location>
</feature>
<evidence type="ECO:0000313" key="5">
    <source>
        <dbReference type="EMBL" id="KAF4398794.1"/>
    </source>
</evidence>
<dbReference type="InterPro" id="IPR025836">
    <property type="entry name" value="Zn_knuckle_CX2CX4HX4C"/>
</dbReference>
<dbReference type="InterPro" id="IPR001878">
    <property type="entry name" value="Znf_CCHC"/>
</dbReference>
<name>A0A7J6HU14_CANSA</name>
<dbReference type="PROSITE" id="PS50158">
    <property type="entry name" value="ZF_CCHC"/>
    <property type="match status" value="1"/>
</dbReference>
<dbReference type="EMBL" id="JAATIQ010000023">
    <property type="protein sequence ID" value="KAF4398794.1"/>
    <property type="molecule type" value="Genomic_DNA"/>
</dbReference>
<organism evidence="5 6">
    <name type="scientific">Cannabis sativa</name>
    <name type="common">Hemp</name>
    <name type="synonym">Marijuana</name>
    <dbReference type="NCBI Taxonomy" id="3483"/>
    <lineage>
        <taxon>Eukaryota</taxon>
        <taxon>Viridiplantae</taxon>
        <taxon>Streptophyta</taxon>
        <taxon>Embryophyta</taxon>
        <taxon>Tracheophyta</taxon>
        <taxon>Spermatophyta</taxon>
        <taxon>Magnoliopsida</taxon>
        <taxon>eudicotyledons</taxon>
        <taxon>Gunneridae</taxon>
        <taxon>Pentapetalae</taxon>
        <taxon>rosids</taxon>
        <taxon>fabids</taxon>
        <taxon>Rosales</taxon>
        <taxon>Cannabaceae</taxon>
        <taxon>Cannabis</taxon>
    </lineage>
</organism>
<feature type="signal peptide" evidence="3">
    <location>
        <begin position="1"/>
        <end position="17"/>
    </location>
</feature>
<feature type="chain" id="PRO_5029644204" description="CCHC-type domain-containing protein" evidence="3">
    <location>
        <begin position="18"/>
        <end position="306"/>
    </location>
</feature>
<gene>
    <name evidence="5" type="ORF">G4B88_028157</name>
</gene>
<accession>A0A7J6HU14</accession>
<keyword evidence="6" id="KW-1185">Reference proteome</keyword>
<keyword evidence="3" id="KW-0732">Signal</keyword>
<feature type="domain" description="CCHC-type" evidence="4">
    <location>
        <begin position="149"/>
        <end position="164"/>
    </location>
</feature>
<proteinExistence type="predicted"/>
<dbReference type="Proteomes" id="UP000583929">
    <property type="component" value="Unassembled WGS sequence"/>
</dbReference>
<dbReference type="AlphaFoldDB" id="A0A7J6HU14"/>
<dbReference type="Pfam" id="PF14392">
    <property type="entry name" value="zf-CCHC_4"/>
    <property type="match status" value="1"/>
</dbReference>
<evidence type="ECO:0000256" key="2">
    <source>
        <dbReference type="SAM" id="MobiDB-lite"/>
    </source>
</evidence>
<evidence type="ECO:0000259" key="4">
    <source>
        <dbReference type="PROSITE" id="PS50158"/>
    </source>
</evidence>
<reference evidence="5 6" key="1">
    <citation type="journal article" date="2020" name="bioRxiv">
        <title>Sequence and annotation of 42 cannabis genomes reveals extensive copy number variation in cannabinoid synthesis and pathogen resistance genes.</title>
        <authorList>
            <person name="Mckernan K.J."/>
            <person name="Helbert Y."/>
            <person name="Kane L.T."/>
            <person name="Ebling H."/>
            <person name="Zhang L."/>
            <person name="Liu B."/>
            <person name="Eaton Z."/>
            <person name="Mclaughlin S."/>
            <person name="Kingan S."/>
            <person name="Baybayan P."/>
            <person name="Concepcion G."/>
            <person name="Jordan M."/>
            <person name="Riva A."/>
            <person name="Barbazuk W."/>
            <person name="Harkins T."/>
        </authorList>
    </citation>
    <scope>NUCLEOTIDE SEQUENCE [LARGE SCALE GENOMIC DNA]</scope>
    <source>
        <strain evidence="6">cv. Jamaican Lion 4</strain>
        <tissue evidence="5">Leaf</tissue>
    </source>
</reference>
<evidence type="ECO:0000256" key="1">
    <source>
        <dbReference type="PROSITE-ProRule" id="PRU00047"/>
    </source>
</evidence>
<evidence type="ECO:0000256" key="3">
    <source>
        <dbReference type="SAM" id="SignalP"/>
    </source>
</evidence>
<feature type="region of interest" description="Disordered" evidence="2">
    <location>
        <begin position="274"/>
        <end position="306"/>
    </location>
</feature>
<evidence type="ECO:0000313" key="6">
    <source>
        <dbReference type="Proteomes" id="UP000583929"/>
    </source>
</evidence>
<keyword evidence="1" id="KW-0479">Metal-binding</keyword>
<comment type="caution">
    <text evidence="5">The sequence shown here is derived from an EMBL/GenBank/DDBJ whole genome shotgun (WGS) entry which is preliminary data.</text>
</comment>
<protein>
    <recommendedName>
        <fullName evidence="4">CCHC-type domain-containing protein</fullName>
    </recommendedName>
</protein>